<organism evidence="6 7">
    <name type="scientific">Mucor velutinosus</name>
    <dbReference type="NCBI Taxonomy" id="708070"/>
    <lineage>
        <taxon>Eukaryota</taxon>
        <taxon>Fungi</taxon>
        <taxon>Fungi incertae sedis</taxon>
        <taxon>Mucoromycota</taxon>
        <taxon>Mucoromycotina</taxon>
        <taxon>Mucoromycetes</taxon>
        <taxon>Mucorales</taxon>
        <taxon>Mucorineae</taxon>
        <taxon>Mucoraceae</taxon>
        <taxon>Mucor</taxon>
    </lineage>
</organism>
<evidence type="ECO:0000256" key="2">
    <source>
        <dbReference type="PROSITE-ProRule" id="PRU00332"/>
    </source>
</evidence>
<dbReference type="PROSITE" id="PS50961">
    <property type="entry name" value="HTH_LA"/>
    <property type="match status" value="1"/>
</dbReference>
<accession>A0AAN7DJB8</accession>
<dbReference type="SUPFAM" id="SSF54928">
    <property type="entry name" value="RNA-binding domain, RBD"/>
    <property type="match status" value="1"/>
</dbReference>
<feature type="domain" description="RRM" evidence="3">
    <location>
        <begin position="100"/>
        <end position="200"/>
    </location>
</feature>
<dbReference type="SMART" id="SM00715">
    <property type="entry name" value="LA"/>
    <property type="match status" value="1"/>
</dbReference>
<dbReference type="InterPro" id="IPR045537">
    <property type="entry name" value="Lar7_xRRM"/>
</dbReference>
<dbReference type="Proteomes" id="UP001304243">
    <property type="component" value="Unassembled WGS sequence"/>
</dbReference>
<keyword evidence="7" id="KW-1185">Reference proteome</keyword>
<evidence type="ECO:0000259" key="4">
    <source>
        <dbReference type="PROSITE" id="PS50961"/>
    </source>
</evidence>
<dbReference type="InterPro" id="IPR014886">
    <property type="entry name" value="La_xRRM"/>
</dbReference>
<dbReference type="InterPro" id="IPR012677">
    <property type="entry name" value="Nucleotide-bd_a/b_plait_sf"/>
</dbReference>
<dbReference type="Gene3D" id="3.30.70.330">
    <property type="match status" value="1"/>
</dbReference>
<dbReference type="Pfam" id="PF00076">
    <property type="entry name" value="RRM_1"/>
    <property type="match status" value="1"/>
</dbReference>
<dbReference type="EMBL" id="JASEJX010000014">
    <property type="protein sequence ID" value="KAK4515981.1"/>
    <property type="molecule type" value="Genomic_DNA"/>
</dbReference>
<name>A0AAN7DJB8_9FUNG</name>
<feature type="domain" description="HTH La-type RNA-binding" evidence="4">
    <location>
        <begin position="1"/>
        <end position="93"/>
    </location>
</feature>
<dbReference type="GO" id="GO:1990904">
    <property type="term" value="C:ribonucleoprotein complex"/>
    <property type="evidence" value="ECO:0007669"/>
    <property type="project" value="UniProtKB-UniRule"/>
</dbReference>
<evidence type="ECO:0000259" key="3">
    <source>
        <dbReference type="PROSITE" id="PS50102"/>
    </source>
</evidence>
<protein>
    <submittedName>
        <fullName evidence="6">Glucose repression mediator protein</fullName>
    </submittedName>
</protein>
<dbReference type="RefSeq" id="XP_064682647.1">
    <property type="nucleotide sequence ID" value="XM_064830145.1"/>
</dbReference>
<dbReference type="GeneID" id="89954627"/>
<sequence length="354" mass="40742">MGFEERETRIANILETYFSDASLLWDKVMLSKMLKDPEKMVTFEELSNLPKFKSVAATAQEIVSAAENHSLHRLKLDQTKQKIGRIKPYIVDKKEELDEWSIYVEGLKKPYDNEQSIKELFSKLVGSVSFFRVPPNQKGDTQFFGYCFLEFNDKSNVERAVRLVNRYNRSSTDIDDSMSGESDAKELADKLNLRVMSKSQWNDLKDGYLNLLAERKAYVTDLWTKYESGEQVQEEIDEEVDEKPFTEGLIVFVDGLHPQCPKTIAIELLQTSGVQLAFMHPKKKGLSSTHIRLNTAEDAIKICNYFDTHYIVQEDEKDRVGNAQGSKTSASLKLKLLQGSAEEIYWENEYRQGR</sequence>
<dbReference type="Gene3D" id="1.10.10.10">
    <property type="entry name" value="Winged helix-like DNA-binding domain superfamily/Winged helix DNA-binding domain"/>
    <property type="match status" value="1"/>
</dbReference>
<dbReference type="InterPro" id="IPR036390">
    <property type="entry name" value="WH_DNA-bd_sf"/>
</dbReference>
<dbReference type="AlphaFoldDB" id="A0AAN7DJB8"/>
<evidence type="ECO:0000313" key="7">
    <source>
        <dbReference type="Proteomes" id="UP001304243"/>
    </source>
</evidence>
<dbReference type="InterPro" id="IPR036388">
    <property type="entry name" value="WH-like_DNA-bd_sf"/>
</dbReference>
<comment type="caution">
    <text evidence="6">The sequence shown here is derived from an EMBL/GenBank/DDBJ whole genome shotgun (WGS) entry which is preliminary data.</text>
</comment>
<dbReference type="InterPro" id="IPR000504">
    <property type="entry name" value="RRM_dom"/>
</dbReference>
<dbReference type="Pfam" id="PF19977">
    <property type="entry name" value="xRRM"/>
    <property type="match status" value="1"/>
</dbReference>
<proteinExistence type="predicted"/>
<dbReference type="PROSITE" id="PS51939">
    <property type="entry name" value="XRRM"/>
    <property type="match status" value="1"/>
</dbReference>
<evidence type="ECO:0000256" key="1">
    <source>
        <dbReference type="ARBA" id="ARBA00022884"/>
    </source>
</evidence>
<dbReference type="PROSITE" id="PS50102">
    <property type="entry name" value="RRM"/>
    <property type="match status" value="1"/>
</dbReference>
<dbReference type="GO" id="GO:0070034">
    <property type="term" value="F:telomerase RNA binding"/>
    <property type="evidence" value="ECO:0007669"/>
    <property type="project" value="InterPro"/>
</dbReference>
<dbReference type="CDD" id="cd00590">
    <property type="entry name" value="RRM_SF"/>
    <property type="match status" value="1"/>
</dbReference>
<dbReference type="InterPro" id="IPR006630">
    <property type="entry name" value="La_HTH"/>
</dbReference>
<feature type="domain" description="XRRM" evidence="5">
    <location>
        <begin position="244"/>
        <end position="354"/>
    </location>
</feature>
<gene>
    <name evidence="6" type="primary">SSN6_2</name>
    <name evidence="6" type="ORF">ATC70_010941</name>
</gene>
<dbReference type="SUPFAM" id="SSF46785">
    <property type="entry name" value="Winged helix' DNA-binding domain"/>
    <property type="match status" value="1"/>
</dbReference>
<evidence type="ECO:0000313" key="6">
    <source>
        <dbReference type="EMBL" id="KAK4515981.1"/>
    </source>
</evidence>
<evidence type="ECO:0000259" key="5">
    <source>
        <dbReference type="PROSITE" id="PS51939"/>
    </source>
</evidence>
<reference evidence="6 7" key="1">
    <citation type="submission" date="2022-11" db="EMBL/GenBank/DDBJ databases">
        <title>Mucor velutinosus strain NIH1002 WGS.</title>
        <authorList>
            <person name="Subramanian P."/>
            <person name="Mullikin J.C."/>
            <person name="Segre J.A."/>
            <person name="Zelazny A.M."/>
        </authorList>
    </citation>
    <scope>NUCLEOTIDE SEQUENCE [LARGE SCALE GENOMIC DNA]</scope>
    <source>
        <strain evidence="6 7">NIH1002</strain>
    </source>
</reference>
<keyword evidence="1 2" id="KW-0694">RNA-binding</keyword>
<dbReference type="GO" id="GO:1904868">
    <property type="term" value="P:telomerase catalytic core complex assembly"/>
    <property type="evidence" value="ECO:0007669"/>
    <property type="project" value="InterPro"/>
</dbReference>
<dbReference type="InterPro" id="IPR035979">
    <property type="entry name" value="RBD_domain_sf"/>
</dbReference>